<dbReference type="Proteomes" id="UP000217784">
    <property type="component" value="Unassembled WGS sequence"/>
</dbReference>
<dbReference type="RefSeq" id="WP_069583583.1">
    <property type="nucleotide sequence ID" value="NZ_LMVM01000001.1"/>
</dbReference>
<reference evidence="2 3" key="1">
    <citation type="journal article" date="2017" name="BMC Genomics">
        <title>Genomic analysis of methanogenic archaea reveals a shift towards energy conservation.</title>
        <authorList>
            <person name="Gilmore S.P."/>
            <person name="Henske J.K."/>
            <person name="Sexton J.A."/>
            <person name="Solomon K.V."/>
            <person name="Seppala S."/>
            <person name="Yoo J.I."/>
            <person name="Huyett L.M."/>
            <person name="Pressman A."/>
            <person name="Cogan J.Z."/>
            <person name="Kivenson V."/>
            <person name="Peng X."/>
            <person name="Tan Y."/>
            <person name="Valentine D.L."/>
            <person name="O'Malley M.A."/>
        </authorList>
    </citation>
    <scope>NUCLEOTIDE SEQUENCE [LARGE SCALE GENOMIC DNA]</scope>
    <source>
        <strain evidence="2 3">M.o.H.</strain>
    </source>
</reference>
<dbReference type="OrthoDB" id="132045at2157"/>
<dbReference type="Pfam" id="PF01637">
    <property type="entry name" value="ATPase_2"/>
    <property type="match status" value="1"/>
</dbReference>
<dbReference type="PANTHER" id="PTHR34301:SF8">
    <property type="entry name" value="ATPASE DOMAIN-CONTAINING PROTEIN"/>
    <property type="match status" value="1"/>
</dbReference>
<dbReference type="InterPro" id="IPR036390">
    <property type="entry name" value="WH_DNA-bd_sf"/>
</dbReference>
<sequence length="397" mass="45510">MPLLPLSIPNDLDKYFYNREKDLKKLKNHLNALNEDISDQILVTGLRGVGKTYLLKKLLKELPDNILVTYIDISKVYGNQRGKINEELIMHGLLNSMNNALKGYEKNSLNGIYHTIKDFLVKMSLKKYDFKEAGNILGIAVPETSDNYEKLSHFVMEFPQKVVDASEGEIKGFVIVVDEFQLLGELENPNSFFWLIRSYTQDQDNVSYIFTGSISKTSEIVEMINGGNGAFGGRMIQVNIDPFTREETEGYLKERVPEINFTEDGLERFYECTRGVPAIINSFCNTMSSGEIYNSETIKETFFQKMDQITVMWIKIWGTLNEKEKDILISLAQNGPQSWSELEKSVEFSRMTFTKYLDILKNKGIVAFGSGSKYEIADRMLEGWIKHKKEVDGYYPP</sequence>
<protein>
    <submittedName>
        <fullName evidence="2">ATPase</fullName>
    </submittedName>
</protein>
<dbReference type="Gene3D" id="3.40.50.300">
    <property type="entry name" value="P-loop containing nucleotide triphosphate hydrolases"/>
    <property type="match status" value="1"/>
</dbReference>
<evidence type="ECO:0000313" key="2">
    <source>
        <dbReference type="EMBL" id="PAV06139.1"/>
    </source>
</evidence>
<feature type="domain" description="ATPase" evidence="1">
    <location>
        <begin position="16"/>
        <end position="281"/>
    </location>
</feature>
<organism evidence="2 3">
    <name type="scientific">Methanobacterium bryantii</name>
    <dbReference type="NCBI Taxonomy" id="2161"/>
    <lineage>
        <taxon>Archaea</taxon>
        <taxon>Methanobacteriati</taxon>
        <taxon>Methanobacteriota</taxon>
        <taxon>Methanomada group</taxon>
        <taxon>Methanobacteria</taxon>
        <taxon>Methanobacteriales</taxon>
        <taxon>Methanobacteriaceae</taxon>
        <taxon>Methanobacterium</taxon>
    </lineage>
</organism>
<proteinExistence type="predicted"/>
<dbReference type="InterPro" id="IPR011579">
    <property type="entry name" value="ATPase_dom"/>
</dbReference>
<accession>A0A2A2H9R2</accession>
<comment type="caution">
    <text evidence="2">The sequence shown here is derived from an EMBL/GenBank/DDBJ whole genome shotgun (WGS) entry which is preliminary data.</text>
</comment>
<dbReference type="SUPFAM" id="SSF46785">
    <property type="entry name" value="Winged helix' DNA-binding domain"/>
    <property type="match status" value="1"/>
</dbReference>
<name>A0A2A2H9R2_METBR</name>
<keyword evidence="3" id="KW-1185">Reference proteome</keyword>
<dbReference type="InterPro" id="IPR027417">
    <property type="entry name" value="P-loop_NTPase"/>
</dbReference>
<evidence type="ECO:0000259" key="1">
    <source>
        <dbReference type="Pfam" id="PF01637"/>
    </source>
</evidence>
<dbReference type="EMBL" id="LMVM01000001">
    <property type="protein sequence ID" value="PAV06139.1"/>
    <property type="molecule type" value="Genomic_DNA"/>
</dbReference>
<dbReference type="GO" id="GO:0005524">
    <property type="term" value="F:ATP binding"/>
    <property type="evidence" value="ECO:0007669"/>
    <property type="project" value="InterPro"/>
</dbReference>
<dbReference type="PANTHER" id="PTHR34301">
    <property type="entry name" value="DNA-BINDING PROTEIN-RELATED"/>
    <property type="match status" value="1"/>
</dbReference>
<dbReference type="SUPFAM" id="SSF52540">
    <property type="entry name" value="P-loop containing nucleoside triphosphate hydrolases"/>
    <property type="match status" value="1"/>
</dbReference>
<evidence type="ECO:0000313" key="3">
    <source>
        <dbReference type="Proteomes" id="UP000217784"/>
    </source>
</evidence>
<gene>
    <name evidence="2" type="ORF">ASJ80_15005</name>
</gene>
<dbReference type="AlphaFoldDB" id="A0A2A2H9R2"/>